<sequence length="121" mass="13182">MGYFIAPTPGEDAADSNGHSAAPIVQFPALRGIRRFPQSLRHLTNLPYLYPPTLGQGIETFTFQCCSDINPDINSEDTETAGGEQDQSDDDDSTETSCGEGCHTDDWDDVDAEDEDSDSDF</sequence>
<keyword evidence="3" id="KW-1185">Reference proteome</keyword>
<protein>
    <submittedName>
        <fullName evidence="2">Uncharacterized protein</fullName>
    </submittedName>
</protein>
<feature type="region of interest" description="Disordered" evidence="1">
    <location>
        <begin position="69"/>
        <end position="121"/>
    </location>
</feature>
<reference evidence="2 3" key="1">
    <citation type="journal article" date="2018" name="Evol. Lett.">
        <title>Horizontal gene cluster transfer increased hallucinogenic mushroom diversity.</title>
        <authorList>
            <person name="Reynolds H.T."/>
            <person name="Vijayakumar V."/>
            <person name="Gluck-Thaler E."/>
            <person name="Korotkin H.B."/>
            <person name="Matheny P.B."/>
            <person name="Slot J.C."/>
        </authorList>
    </citation>
    <scope>NUCLEOTIDE SEQUENCE [LARGE SCALE GENOMIC DNA]</scope>
    <source>
        <strain evidence="2 3">2629</strain>
    </source>
</reference>
<evidence type="ECO:0000313" key="2">
    <source>
        <dbReference type="EMBL" id="PPR03092.1"/>
    </source>
</evidence>
<evidence type="ECO:0000313" key="3">
    <source>
        <dbReference type="Proteomes" id="UP000284842"/>
    </source>
</evidence>
<gene>
    <name evidence="2" type="ORF">CVT24_012404</name>
</gene>
<dbReference type="EMBL" id="NHTK01001106">
    <property type="protein sequence ID" value="PPR03092.1"/>
    <property type="molecule type" value="Genomic_DNA"/>
</dbReference>
<proteinExistence type="predicted"/>
<dbReference type="InParanoid" id="A0A409YJC6"/>
<dbReference type="AlphaFoldDB" id="A0A409YJC6"/>
<feature type="compositionally biased region" description="Acidic residues" evidence="1">
    <location>
        <begin position="106"/>
        <end position="121"/>
    </location>
</feature>
<organism evidence="2 3">
    <name type="scientific">Panaeolus cyanescens</name>
    <dbReference type="NCBI Taxonomy" id="181874"/>
    <lineage>
        <taxon>Eukaryota</taxon>
        <taxon>Fungi</taxon>
        <taxon>Dikarya</taxon>
        <taxon>Basidiomycota</taxon>
        <taxon>Agaricomycotina</taxon>
        <taxon>Agaricomycetes</taxon>
        <taxon>Agaricomycetidae</taxon>
        <taxon>Agaricales</taxon>
        <taxon>Agaricineae</taxon>
        <taxon>Galeropsidaceae</taxon>
        <taxon>Panaeolus</taxon>
    </lineage>
</organism>
<name>A0A409YJC6_9AGAR</name>
<evidence type="ECO:0000256" key="1">
    <source>
        <dbReference type="SAM" id="MobiDB-lite"/>
    </source>
</evidence>
<accession>A0A409YJC6</accession>
<dbReference type="Proteomes" id="UP000284842">
    <property type="component" value="Unassembled WGS sequence"/>
</dbReference>
<comment type="caution">
    <text evidence="2">The sequence shown here is derived from an EMBL/GenBank/DDBJ whole genome shotgun (WGS) entry which is preliminary data.</text>
</comment>